<dbReference type="Pfam" id="PF14040">
    <property type="entry name" value="DNase_NucA_NucB"/>
    <property type="match status" value="1"/>
</dbReference>
<dbReference type="Gene3D" id="2.180.10.10">
    <property type="entry name" value="RHS repeat-associated core"/>
    <property type="match status" value="1"/>
</dbReference>
<dbReference type="InterPro" id="IPR029476">
    <property type="entry name" value="DNase_NucA_NucB"/>
</dbReference>
<evidence type="ECO:0000259" key="1">
    <source>
        <dbReference type="Pfam" id="PF14040"/>
    </source>
</evidence>
<dbReference type="InterPro" id="IPR022385">
    <property type="entry name" value="Rhs_assc_core"/>
</dbReference>
<dbReference type="NCBIfam" id="TIGR03696">
    <property type="entry name" value="Rhs_assc_core"/>
    <property type="match status" value="1"/>
</dbReference>
<keyword evidence="3" id="KW-1185">Reference proteome</keyword>
<feature type="domain" description="Deoxyribonuclease NucA/NucB" evidence="1">
    <location>
        <begin position="334"/>
        <end position="373"/>
    </location>
</feature>
<dbReference type="InterPro" id="IPR050708">
    <property type="entry name" value="T6SS_VgrG/RHS"/>
</dbReference>
<organism evidence="2 3">
    <name type="scientific">Floridaenema flaviceps BLCC-F50</name>
    <dbReference type="NCBI Taxonomy" id="3153642"/>
    <lineage>
        <taxon>Bacteria</taxon>
        <taxon>Bacillati</taxon>
        <taxon>Cyanobacteriota</taxon>
        <taxon>Cyanophyceae</taxon>
        <taxon>Oscillatoriophycideae</taxon>
        <taxon>Aerosakkonematales</taxon>
        <taxon>Aerosakkonemataceae</taxon>
        <taxon>Floridanema</taxon>
        <taxon>Floridanema flaviceps</taxon>
    </lineage>
</organism>
<comment type="caution">
    <text evidence="2">The sequence shown here is derived from an EMBL/GenBank/DDBJ whole genome shotgun (WGS) entry which is preliminary data.</text>
</comment>
<evidence type="ECO:0000313" key="3">
    <source>
        <dbReference type="Proteomes" id="UP001576784"/>
    </source>
</evidence>
<dbReference type="EMBL" id="JBHFNR010000081">
    <property type="protein sequence ID" value="MFB2893651.1"/>
    <property type="molecule type" value="Genomic_DNA"/>
</dbReference>
<protein>
    <submittedName>
        <fullName evidence="2">RHS repeat-associated core domain-containing protein</fullName>
    </submittedName>
</protein>
<reference evidence="2 3" key="1">
    <citation type="submission" date="2024-09" db="EMBL/GenBank/DDBJ databases">
        <title>Floridaenema gen nov. (Aerosakkonemataceae, Aerosakkonematales ord. nov., Cyanobacteria) from benthic tropical and subtropical fresh waters, with the description of four new species.</title>
        <authorList>
            <person name="Moretto J.A."/>
            <person name="Berthold D.E."/>
            <person name="Lefler F.W."/>
            <person name="Huang I.-S."/>
            <person name="Laughinghouse H. IV."/>
        </authorList>
    </citation>
    <scope>NUCLEOTIDE SEQUENCE [LARGE SCALE GENOMIC DNA]</scope>
    <source>
        <strain evidence="2 3">BLCC-F50</strain>
    </source>
</reference>
<dbReference type="PANTHER" id="PTHR32305:SF15">
    <property type="entry name" value="PROTEIN RHSA-RELATED"/>
    <property type="match status" value="1"/>
</dbReference>
<evidence type="ECO:0000313" key="2">
    <source>
        <dbReference type="EMBL" id="MFB2893651.1"/>
    </source>
</evidence>
<gene>
    <name evidence="2" type="ORF">ACE1CI_12130</name>
</gene>
<dbReference type="RefSeq" id="WP_413263311.1">
    <property type="nucleotide sequence ID" value="NZ_JBHFNR010000081.1"/>
</dbReference>
<sequence>MWDSIRVATIVNGQETRYLIDANQPYAQVVEEYAPGGAVQTSYVYGKDLISQNRGGVRSFYHVDGLGSTRALTNASGVVTDTYDYGAYGNLLGSVSNTVNNYRFAGEQFDPYLGDYYLRRRYYDSDSGRFTTTDPFEGLLTEPLSRAKYPYVHGNPVNAIDPSGLFTITENTATQLNISTLASQSVPTIKTATTLSTGTFPEAVTAASPGIANVARASISIGARVAVNVAKLISRMASLAEEAHIQGFPVIVWGQDLPQTTQHTQDAISGNGNTKSPGGIAPAFLFHTPSWPRSRPYREFYNRYPGGSIYPRSWYNDEPQCFWDNSNPIKSLSQSRDRVCDEYPYASTAQGGFLNYELNHVSLRLVSAAEQQKYIKNVNGVTVQNFDSQYWRLGEFYTEANIPKLHATMSWFGVGTTSDYGSYWVDRKGDKHNFF</sequence>
<name>A0ABV4XPK9_9CYAN</name>
<dbReference type="PANTHER" id="PTHR32305">
    <property type="match status" value="1"/>
</dbReference>
<proteinExistence type="predicted"/>
<dbReference type="Proteomes" id="UP001576784">
    <property type="component" value="Unassembled WGS sequence"/>
</dbReference>
<accession>A0ABV4XPK9</accession>